<dbReference type="PANTHER" id="PTHR47935:SF1">
    <property type="entry name" value="PENTATRICOPEPTIDE REPEAT-CONTAINING PROTEIN MRL1, CHLOROPLASTIC"/>
    <property type="match status" value="1"/>
</dbReference>
<feature type="region of interest" description="Disordered" evidence="3">
    <location>
        <begin position="991"/>
        <end position="1019"/>
    </location>
</feature>
<feature type="domain" description="PROP1-like PPR" evidence="4">
    <location>
        <begin position="286"/>
        <end position="459"/>
    </location>
</feature>
<dbReference type="InterPro" id="IPR053303">
    <property type="entry name" value="Chloroplast_PPR"/>
</dbReference>
<feature type="compositionally biased region" description="Polar residues" evidence="3">
    <location>
        <begin position="103"/>
        <end position="113"/>
    </location>
</feature>
<feature type="compositionally biased region" description="Low complexity" evidence="3">
    <location>
        <begin position="1007"/>
        <end position="1019"/>
    </location>
</feature>
<sequence length="1019" mass="109691">MASRRCSAGLAIRSAAVSTTIHRDGTVTYHFSGEGVQQATLFSNGSGQKEVLGVSKGVLEASALGHQEHTTEDVSGTGVDLPKGAVLPGLKARSLLNELHGNTRVSQQPSDRAQTGARRHRSTASRNGYSKKSNGVSANSLLHLDVPTLLTPRPEEDRLRQHQRAGFSGRHAEEAASGDWHQLSHANGEGPHPWDSRLSVAEVQEKIADMDAIPVLNVFSDLARDGRLDEALDVVEAAVRAKRDDILGRVRHNHFLRVAADQACGPKRQLATKLAMRFVQVLPRKFTDARTYNMLVSVCVKAKDLTQALHAADMLKSTGRKLDTILYTNLISVCAAVGNADAAFELYAAMKAEGVKTEAQVYTALISSCSREILNTPPANRRVQLVLLERARGVLGEVRAAGLRPDAALWNSLITAAGRAGQVQGAFQTLEDMQGSGCKADAHTFASLVDACARAGRADLAIRVYHKALRERCDTALLVYASAIAACRAAKPVDLTTAMDIYGDMQRNGVQPDERLYATLMGVAGAASNLELAFSLQDEMLMDGLRPSKLTQSALIQSCIDCGALERARELYAAMQEQGRAPSLPALNNLINAHGRASRLGDVVSLVEDLAAAGMRPDAFTFAAILNACQRANEAELAFDVYRIMKQRGHAVDEALCFILVRLCYNRLRDAWYPGGYPPKKSSMKGRRLGRNPAGPALLRALGGNSVDYGGGAVGEAVWAQRAMDVYREALSAGYRPRHHVLERVLACLRQPQASKHAVSAAFSAPFQAGSYAAAEGHAAEAMLQSNSRDPSKIFDARAVAILEEAISLGALPQFSLANAQPLDLRYVPPCTAEVYVLAIVAAMQRGAEPKKESDLIIMVPPYDPAEIFSPSYGHDEPEVARESGTFPSLRSARGKEQRRLAEETAGESEQRALSQTGLGVAGMLRRIGLWAVEDAINGRITVPGRELVRWLRAADRAASSARNASLSMSALQEQKWIGGSIANQQKNIRMGLNGSGTRGRRGQLGPSNPQSPNLSQSF</sequence>
<feature type="repeat" description="PPR" evidence="2">
    <location>
        <begin position="323"/>
        <end position="357"/>
    </location>
</feature>
<evidence type="ECO:0000256" key="3">
    <source>
        <dbReference type="SAM" id="MobiDB-lite"/>
    </source>
</evidence>
<dbReference type="PANTHER" id="PTHR47935">
    <property type="entry name" value="PENTATRICOPEPTIDE REPEAT-CONTAINING PROTEIN MRL1, CHLOROPLASTIC"/>
    <property type="match status" value="1"/>
</dbReference>
<dbReference type="Gene3D" id="1.25.40.10">
    <property type="entry name" value="Tetratricopeptide repeat domain"/>
    <property type="match status" value="3"/>
</dbReference>
<evidence type="ECO:0000256" key="2">
    <source>
        <dbReference type="PROSITE-ProRule" id="PRU00708"/>
    </source>
</evidence>
<reference evidence="5 6" key="1">
    <citation type="journal article" date="2024" name="Nat. Commun.">
        <title>Phylogenomics reveals the evolutionary origins of lichenization in chlorophyte algae.</title>
        <authorList>
            <person name="Puginier C."/>
            <person name="Libourel C."/>
            <person name="Otte J."/>
            <person name="Skaloud P."/>
            <person name="Haon M."/>
            <person name="Grisel S."/>
            <person name="Petersen M."/>
            <person name="Berrin J.G."/>
            <person name="Delaux P.M."/>
            <person name="Dal Grande F."/>
            <person name="Keller J."/>
        </authorList>
    </citation>
    <scope>NUCLEOTIDE SEQUENCE [LARGE SCALE GENOMIC DNA]</scope>
    <source>
        <strain evidence="5 6">SAG 216-7</strain>
    </source>
</reference>
<feature type="repeat" description="PPR" evidence="2">
    <location>
        <begin position="618"/>
        <end position="652"/>
    </location>
</feature>
<feature type="region of interest" description="Disordered" evidence="3">
    <location>
        <begin position="100"/>
        <end position="136"/>
    </location>
</feature>
<evidence type="ECO:0000313" key="6">
    <source>
        <dbReference type="Proteomes" id="UP001491310"/>
    </source>
</evidence>
<feature type="region of interest" description="Disordered" evidence="3">
    <location>
        <begin position="149"/>
        <end position="195"/>
    </location>
</feature>
<proteinExistence type="predicted"/>
<gene>
    <name evidence="5" type="ORF">WJX75_003508</name>
</gene>
<keyword evidence="6" id="KW-1185">Reference proteome</keyword>
<dbReference type="PROSITE" id="PS51375">
    <property type="entry name" value="PPR"/>
    <property type="match status" value="6"/>
</dbReference>
<name>A0ABR2YPJ9_9CHLO</name>
<dbReference type="NCBIfam" id="TIGR00756">
    <property type="entry name" value="PPR"/>
    <property type="match status" value="3"/>
</dbReference>
<feature type="region of interest" description="Disordered" evidence="3">
    <location>
        <begin position="874"/>
        <end position="914"/>
    </location>
</feature>
<evidence type="ECO:0000259" key="4">
    <source>
        <dbReference type="Pfam" id="PF17177"/>
    </source>
</evidence>
<accession>A0ABR2YPJ9</accession>
<feature type="repeat" description="PPR" evidence="2">
    <location>
        <begin position="548"/>
        <end position="582"/>
    </location>
</feature>
<comment type="caution">
    <text evidence="5">The sequence shown here is derived from an EMBL/GenBank/DDBJ whole genome shotgun (WGS) entry which is preliminary data.</text>
</comment>
<dbReference type="InterPro" id="IPR033443">
    <property type="entry name" value="PROP1-like_PPR_dom"/>
</dbReference>
<dbReference type="Pfam" id="PF17177">
    <property type="entry name" value="PPR_long"/>
    <property type="match status" value="1"/>
</dbReference>
<dbReference type="InterPro" id="IPR011990">
    <property type="entry name" value="TPR-like_helical_dom_sf"/>
</dbReference>
<dbReference type="InterPro" id="IPR002885">
    <property type="entry name" value="PPR_rpt"/>
</dbReference>
<dbReference type="Pfam" id="PF13812">
    <property type="entry name" value="PPR_3"/>
    <property type="match status" value="2"/>
</dbReference>
<dbReference type="EMBL" id="JALJOT010000007">
    <property type="protein sequence ID" value="KAK9908833.1"/>
    <property type="molecule type" value="Genomic_DNA"/>
</dbReference>
<dbReference type="Proteomes" id="UP001491310">
    <property type="component" value="Unassembled WGS sequence"/>
</dbReference>
<feature type="repeat" description="PPR" evidence="2">
    <location>
        <begin position="406"/>
        <end position="440"/>
    </location>
</feature>
<organism evidence="5 6">
    <name type="scientific">Coccomyxa subellipsoidea</name>
    <dbReference type="NCBI Taxonomy" id="248742"/>
    <lineage>
        <taxon>Eukaryota</taxon>
        <taxon>Viridiplantae</taxon>
        <taxon>Chlorophyta</taxon>
        <taxon>core chlorophytes</taxon>
        <taxon>Trebouxiophyceae</taxon>
        <taxon>Trebouxiophyceae incertae sedis</taxon>
        <taxon>Coccomyxaceae</taxon>
        <taxon>Coccomyxa</taxon>
    </lineage>
</organism>
<feature type="compositionally biased region" description="Basic and acidic residues" evidence="3">
    <location>
        <begin position="894"/>
        <end position="903"/>
    </location>
</feature>
<protein>
    <recommendedName>
        <fullName evidence="4">PROP1-like PPR domain-containing protein</fullName>
    </recommendedName>
</protein>
<evidence type="ECO:0000256" key="1">
    <source>
        <dbReference type="ARBA" id="ARBA00022737"/>
    </source>
</evidence>
<evidence type="ECO:0000313" key="5">
    <source>
        <dbReference type="EMBL" id="KAK9908833.1"/>
    </source>
</evidence>
<feature type="repeat" description="PPR" evidence="2">
    <location>
        <begin position="288"/>
        <end position="322"/>
    </location>
</feature>
<keyword evidence="1" id="KW-0677">Repeat</keyword>
<feature type="repeat" description="PPR" evidence="2">
    <location>
        <begin position="441"/>
        <end position="475"/>
    </location>
</feature>
<feature type="compositionally biased region" description="Polar residues" evidence="3">
    <location>
        <begin position="124"/>
        <end position="136"/>
    </location>
</feature>